<reference evidence="1 2" key="1">
    <citation type="submission" date="2019-06" db="EMBL/GenBank/DDBJ databases">
        <title>Genome Sequence of the Brown Rot Fungal Pathogen Monilinia laxa.</title>
        <authorList>
            <person name="De Miccolis Angelini R.M."/>
            <person name="Landi L."/>
            <person name="Abate D."/>
            <person name="Pollastro S."/>
            <person name="Romanazzi G."/>
            <person name="Faretra F."/>
        </authorList>
    </citation>
    <scope>NUCLEOTIDE SEQUENCE [LARGE SCALE GENOMIC DNA]</scope>
    <source>
        <strain evidence="1 2">Mlax316</strain>
    </source>
</reference>
<evidence type="ECO:0000313" key="1">
    <source>
        <dbReference type="EMBL" id="KAB8304379.1"/>
    </source>
</evidence>
<dbReference type="AlphaFoldDB" id="A0A5N6KMM5"/>
<accession>A0A5N6KMM5</accession>
<comment type="caution">
    <text evidence="1">The sequence shown here is derived from an EMBL/GenBank/DDBJ whole genome shotgun (WGS) entry which is preliminary data.</text>
</comment>
<dbReference type="EMBL" id="VIGI01000001">
    <property type="protein sequence ID" value="KAB8304379.1"/>
    <property type="molecule type" value="Genomic_DNA"/>
</dbReference>
<keyword evidence="2" id="KW-1185">Reference proteome</keyword>
<evidence type="ECO:0000313" key="2">
    <source>
        <dbReference type="Proteomes" id="UP000326757"/>
    </source>
</evidence>
<dbReference type="Proteomes" id="UP000326757">
    <property type="component" value="Unassembled WGS sequence"/>
</dbReference>
<protein>
    <submittedName>
        <fullName evidence="1">Uncharacterized protein</fullName>
    </submittedName>
</protein>
<proteinExistence type="predicted"/>
<name>A0A5N6KMM5_MONLA</name>
<sequence length="66" mass="7454">MPFSITSSPSTYNGPPNIHEVNIIHSNQNANLESFKILQVDDRSHHPSFSRAYILCPVFRLTHSSC</sequence>
<gene>
    <name evidence="1" type="ORF">EYC80_003784</name>
</gene>
<organism evidence="1 2">
    <name type="scientific">Monilinia laxa</name>
    <name type="common">Brown rot fungus</name>
    <name type="synonym">Sclerotinia laxa</name>
    <dbReference type="NCBI Taxonomy" id="61186"/>
    <lineage>
        <taxon>Eukaryota</taxon>
        <taxon>Fungi</taxon>
        <taxon>Dikarya</taxon>
        <taxon>Ascomycota</taxon>
        <taxon>Pezizomycotina</taxon>
        <taxon>Leotiomycetes</taxon>
        <taxon>Helotiales</taxon>
        <taxon>Sclerotiniaceae</taxon>
        <taxon>Monilinia</taxon>
    </lineage>
</organism>